<protein>
    <submittedName>
        <fullName evidence="1">Uncharacterized protein</fullName>
    </submittedName>
</protein>
<evidence type="ECO:0000313" key="2">
    <source>
        <dbReference type="Proteomes" id="UP000050836"/>
    </source>
</evidence>
<keyword evidence="2" id="KW-1185">Reference proteome</keyword>
<name>A0A0R0ACS0_9GAMM</name>
<comment type="caution">
    <text evidence="1">The sequence shown here is derived from an EMBL/GenBank/DDBJ whole genome shotgun (WGS) entry which is preliminary data.</text>
</comment>
<dbReference type="EMBL" id="LLXS01000044">
    <property type="protein sequence ID" value="KRG39694.1"/>
    <property type="molecule type" value="Genomic_DNA"/>
</dbReference>
<evidence type="ECO:0000313" key="1">
    <source>
        <dbReference type="EMBL" id="KRG39694.1"/>
    </source>
</evidence>
<dbReference type="RefSeq" id="WP_057506458.1">
    <property type="nucleotide sequence ID" value="NZ_LLXS01000044.1"/>
</dbReference>
<organism evidence="1 2">
    <name type="scientific">Stenotrophomonas pictorum JCM 9942</name>
    <dbReference type="NCBI Taxonomy" id="1236960"/>
    <lineage>
        <taxon>Bacteria</taxon>
        <taxon>Pseudomonadati</taxon>
        <taxon>Pseudomonadota</taxon>
        <taxon>Gammaproteobacteria</taxon>
        <taxon>Lysobacterales</taxon>
        <taxon>Lysobacteraceae</taxon>
        <taxon>Stenotrophomonas</taxon>
    </lineage>
</organism>
<accession>A0A0R0ACS0</accession>
<sequence>MNRVSIHRRVQQLLPAGIETCGLLNFGRLPGQLEQVLLDSAFRGRARGRVVLRLAAETALAIQRAGLAFFAQSTVARAGLARQLPACYGPWRQIAVSAAAPVTGMCAAGEAAVAHRIGYCAIVQDRRGWLAVLPVERLVVYGWWA</sequence>
<reference evidence="1 2" key="1">
    <citation type="submission" date="2015-10" db="EMBL/GenBank/DDBJ databases">
        <title>Genome sequencing and analysis of members of genus Stenotrophomonas.</title>
        <authorList>
            <person name="Patil P.P."/>
            <person name="Midha S."/>
            <person name="Patil P.B."/>
        </authorList>
    </citation>
    <scope>NUCLEOTIDE SEQUENCE [LARGE SCALE GENOMIC DNA]</scope>
    <source>
        <strain evidence="1 2">JCM 9942</strain>
    </source>
</reference>
<dbReference type="AlphaFoldDB" id="A0A0R0ACS0"/>
<gene>
    <name evidence="1" type="ORF">ARC78_14565</name>
</gene>
<dbReference type="Proteomes" id="UP000050836">
    <property type="component" value="Unassembled WGS sequence"/>
</dbReference>
<proteinExistence type="predicted"/>